<dbReference type="Pfam" id="PF00335">
    <property type="entry name" value="Tetraspanin"/>
    <property type="match status" value="1"/>
</dbReference>
<evidence type="ECO:0000256" key="4">
    <source>
        <dbReference type="ARBA" id="ARBA00023136"/>
    </source>
</evidence>
<reference evidence="7" key="1">
    <citation type="submission" date="2021-12" db="EMBL/GenBank/DDBJ databases">
        <authorList>
            <person name="King R."/>
        </authorList>
    </citation>
    <scope>NUCLEOTIDE SEQUENCE</scope>
</reference>
<dbReference type="AlphaFoldDB" id="A0A9P0B3W5"/>
<protein>
    <recommendedName>
        <fullName evidence="9">Photoreceptor outer segment membrane glycoprotein 2</fullName>
    </recommendedName>
</protein>
<accession>A0A9P0B3W5</accession>
<feature type="transmembrane region" description="Helical" evidence="6">
    <location>
        <begin position="255"/>
        <end position="281"/>
    </location>
</feature>
<dbReference type="Gene3D" id="1.10.1450.10">
    <property type="entry name" value="Tetraspanin"/>
    <property type="match status" value="1"/>
</dbReference>
<evidence type="ECO:0000256" key="6">
    <source>
        <dbReference type="SAM" id="Phobius"/>
    </source>
</evidence>
<feature type="transmembrane region" description="Helical" evidence="6">
    <location>
        <begin position="16"/>
        <end position="43"/>
    </location>
</feature>
<sequence length="402" mass="45442">MAIGTVILSAKKRCNLLYIISALCIIQALIGGAITGPSIYIYVSIAPIVSGDSAEIKFVFATTGIFGTHVIFDWLIGISVGRRCFSNAKKKSTRNLLLIWCCTGSNTIINLIIIASLTKKLNKQIGRSMKNSLQSSMRNYLRDESVKMSMDELQYYEKCCGIYSYEDWHELSWLSKYEIDVNSEGFKRYREGDENVHLPIVPWSCCKLEFPTQCLHDPLQQTMNAHLWKNEPNIVTDSINANGCLDIVWKPITKILAVFAVLISISTILHIIIFCLMRILYTSCRNLYLLPDQKGLSPGWVFGRGDCGYFRGKTLNEIMMGIDQSGPPEDRSEKSGKKHLMAFRSLKAIMSKNKKTKKERPEEEKLMNESTSPSFFSATTRGTFNTSEKNTIPDTDVLLYLK</sequence>
<dbReference type="InterPro" id="IPR018499">
    <property type="entry name" value="Tetraspanin/Peripherin"/>
</dbReference>
<feature type="region of interest" description="Disordered" evidence="5">
    <location>
        <begin position="352"/>
        <end position="388"/>
    </location>
</feature>
<keyword evidence="4 6" id="KW-0472">Membrane</keyword>
<dbReference type="OrthoDB" id="9836210at2759"/>
<proteinExistence type="predicted"/>
<dbReference type="EMBL" id="OV121135">
    <property type="protein sequence ID" value="CAH0554689.1"/>
    <property type="molecule type" value="Genomic_DNA"/>
</dbReference>
<comment type="subcellular location">
    <subcellularLocation>
        <location evidence="1">Membrane</location>
        <topology evidence="1">Multi-pass membrane protein</topology>
    </subcellularLocation>
</comment>
<evidence type="ECO:0000256" key="5">
    <source>
        <dbReference type="SAM" id="MobiDB-lite"/>
    </source>
</evidence>
<organism evidence="7 8">
    <name type="scientific">Brassicogethes aeneus</name>
    <name type="common">Rape pollen beetle</name>
    <name type="synonym">Meligethes aeneus</name>
    <dbReference type="NCBI Taxonomy" id="1431903"/>
    <lineage>
        <taxon>Eukaryota</taxon>
        <taxon>Metazoa</taxon>
        <taxon>Ecdysozoa</taxon>
        <taxon>Arthropoda</taxon>
        <taxon>Hexapoda</taxon>
        <taxon>Insecta</taxon>
        <taxon>Pterygota</taxon>
        <taxon>Neoptera</taxon>
        <taxon>Endopterygota</taxon>
        <taxon>Coleoptera</taxon>
        <taxon>Polyphaga</taxon>
        <taxon>Cucujiformia</taxon>
        <taxon>Nitidulidae</taxon>
        <taxon>Meligethinae</taxon>
        <taxon>Brassicogethes</taxon>
    </lineage>
</organism>
<evidence type="ECO:0000256" key="1">
    <source>
        <dbReference type="ARBA" id="ARBA00004141"/>
    </source>
</evidence>
<evidence type="ECO:0008006" key="9">
    <source>
        <dbReference type="Google" id="ProtNLM"/>
    </source>
</evidence>
<dbReference type="SUPFAM" id="SSF48652">
    <property type="entry name" value="Tetraspanin"/>
    <property type="match status" value="1"/>
</dbReference>
<feature type="compositionally biased region" description="Polar residues" evidence="5">
    <location>
        <begin position="368"/>
        <end position="388"/>
    </location>
</feature>
<name>A0A9P0B3W5_BRAAE</name>
<gene>
    <name evidence="7" type="ORF">MELIAE_LOCUS6227</name>
</gene>
<dbReference type="GO" id="GO:0016020">
    <property type="term" value="C:membrane"/>
    <property type="evidence" value="ECO:0007669"/>
    <property type="project" value="UniProtKB-SubCell"/>
</dbReference>
<keyword evidence="8" id="KW-1185">Reference proteome</keyword>
<evidence type="ECO:0000313" key="8">
    <source>
        <dbReference type="Proteomes" id="UP001154078"/>
    </source>
</evidence>
<dbReference type="InterPro" id="IPR008952">
    <property type="entry name" value="Tetraspanin_EC2_sf"/>
</dbReference>
<feature type="transmembrane region" description="Helical" evidence="6">
    <location>
        <begin position="58"/>
        <end position="76"/>
    </location>
</feature>
<dbReference type="Proteomes" id="UP001154078">
    <property type="component" value="Chromosome 4"/>
</dbReference>
<keyword evidence="3 6" id="KW-1133">Transmembrane helix</keyword>
<evidence type="ECO:0000256" key="2">
    <source>
        <dbReference type="ARBA" id="ARBA00022692"/>
    </source>
</evidence>
<evidence type="ECO:0000256" key="3">
    <source>
        <dbReference type="ARBA" id="ARBA00022989"/>
    </source>
</evidence>
<feature type="transmembrane region" description="Helical" evidence="6">
    <location>
        <begin position="97"/>
        <end position="117"/>
    </location>
</feature>
<keyword evidence="2 6" id="KW-0812">Transmembrane</keyword>
<evidence type="ECO:0000313" key="7">
    <source>
        <dbReference type="EMBL" id="CAH0554689.1"/>
    </source>
</evidence>